<protein>
    <submittedName>
        <fullName evidence="1">Uncharacterized protein</fullName>
    </submittedName>
</protein>
<organism evidence="1 2">
    <name type="scientific">Klebsiella phage vB_Kpn_F48</name>
    <dbReference type="NCBI Taxonomy" id="2070028"/>
    <lineage>
        <taxon>Viruses</taxon>
        <taxon>Duplodnaviria</taxon>
        <taxon>Heunggongvirae</taxon>
        <taxon>Uroviricota</taxon>
        <taxon>Caudoviricetes</taxon>
        <taxon>Marfavirus</taxon>
        <taxon>Marfavirus F48</taxon>
    </lineage>
</organism>
<dbReference type="EMBL" id="MG746602">
    <property type="protein sequence ID" value="AUO78658.1"/>
    <property type="molecule type" value="Genomic_DNA"/>
</dbReference>
<proteinExistence type="predicted"/>
<evidence type="ECO:0000313" key="1">
    <source>
        <dbReference type="EMBL" id="AUO78658.1"/>
    </source>
</evidence>
<sequence length="57" mass="6876">MGCELKEMIQSYSSLASDIAFEESKWNKSRQYIKELQEEYETLWQQIENKIEELRGN</sequence>
<name>A0A2I6UFA3_9CAUD</name>
<keyword evidence="2" id="KW-1185">Reference proteome</keyword>
<dbReference type="Proteomes" id="UP000240294">
    <property type="component" value="Genome"/>
</dbReference>
<evidence type="ECO:0000313" key="2">
    <source>
        <dbReference type="Proteomes" id="UP000240294"/>
    </source>
</evidence>
<reference evidence="2" key="1">
    <citation type="submission" date="2018-01" db="EMBL/GenBank/DDBJ databases">
        <title>Direct submission.</title>
        <authorList>
            <person name="Ciacci N."/>
        </authorList>
    </citation>
    <scope>NUCLEOTIDE SEQUENCE [LARGE SCALE GENOMIC DNA]</scope>
</reference>
<accession>A0A2I6UFA3</accession>
<gene>
    <name evidence="1" type="ORF">vBKpnF48_33</name>
</gene>